<feature type="coiled-coil region" evidence="1">
    <location>
        <begin position="194"/>
        <end position="228"/>
    </location>
</feature>
<proteinExistence type="predicted"/>
<dbReference type="HOGENOM" id="CLU_521188_0_0_1"/>
<organism evidence="3">
    <name type="scientific">Albugo laibachii Nc14</name>
    <dbReference type="NCBI Taxonomy" id="890382"/>
    <lineage>
        <taxon>Eukaryota</taxon>
        <taxon>Sar</taxon>
        <taxon>Stramenopiles</taxon>
        <taxon>Oomycota</taxon>
        <taxon>Peronosporomycetes</taxon>
        <taxon>Albuginales</taxon>
        <taxon>Albuginaceae</taxon>
        <taxon>Albugo</taxon>
    </lineage>
</organism>
<accession>F0WJF7</accession>
<evidence type="ECO:0000256" key="2">
    <source>
        <dbReference type="SAM" id="MobiDB-lite"/>
    </source>
</evidence>
<reference evidence="3" key="1">
    <citation type="journal article" date="2011" name="PLoS Biol.">
        <title>Gene gain and loss during evolution of obligate parasitism in the white rust pathogen of Arabidopsis thaliana.</title>
        <authorList>
            <person name="Kemen E."/>
            <person name="Gardiner A."/>
            <person name="Schultz-Larsen T."/>
            <person name="Kemen A.C."/>
            <person name="Balmuth A.L."/>
            <person name="Robert-Seilaniantz A."/>
            <person name="Bailey K."/>
            <person name="Holub E."/>
            <person name="Studholme D.J."/>
            <person name="Maclean D."/>
            <person name="Jones J.D."/>
        </authorList>
    </citation>
    <scope>NUCLEOTIDE SEQUENCE</scope>
</reference>
<dbReference type="AlphaFoldDB" id="F0WJF7"/>
<gene>
    <name evidence="3" type="primary">AlNc14C121G6686</name>
    <name evidence="3" type="ORF">ALNC14_075490</name>
</gene>
<evidence type="ECO:0000256" key="1">
    <source>
        <dbReference type="SAM" id="Coils"/>
    </source>
</evidence>
<sequence length="523" mass="60321">MMQHTPSAPLRNRGQVSSNRIQSIVNNRKHPLSSYEPGCSNSDINEADTDGIKDRGLRSLVSSTRKIDTNTNKQNRKFSFSNYALEDMTIPERRCKMQPDKRREFLTASQMKTDVLTTPGSDTEEESAIDRAQLMSKPNHLRHDNLIHIANEDIHVSQIANKTALPDIASSNTTFASTDARNQYQRISSLEGRCSDLMGSNKKLLVRIQQLEERDLENEKNIKVLRQNCMDEVSRGNNLNATIKSLSNLLLGLRAQLKDSNGDRDTTLSWQSRYHHAQKELQVAKEREIKSEDCLAKRLQLWREEKRHLLDLVQSKHHRSTLRDVNDAIDASAEIGEAWSEERSKLQEQVESLTSSVKTLDSQLQLQKQRIEELLSEKMKHQEMLRVFEEMELNSMDVVPIISAPVDEVDYQQIRSSELLRLVKREVEAVESAKTISLLEDTAQKLRVENESLKERYENDQKERMNLSSDTTVRMLQLSRQNGLYDEVYAVLCEEKHLLQERCDQLEQRLNEKGENELITKKI</sequence>
<dbReference type="EMBL" id="FR824166">
    <property type="protein sequence ID" value="CCA21406.1"/>
    <property type="molecule type" value="Genomic_DNA"/>
</dbReference>
<feature type="coiled-coil region" evidence="1">
    <location>
        <begin position="343"/>
        <end position="391"/>
    </location>
</feature>
<keyword evidence="1" id="KW-0175">Coiled coil</keyword>
<name>F0WJF7_9STRA</name>
<reference evidence="3" key="2">
    <citation type="submission" date="2011-02" db="EMBL/GenBank/DDBJ databases">
        <authorList>
            <person name="MacLean D."/>
        </authorList>
    </citation>
    <scope>NUCLEOTIDE SEQUENCE</scope>
</reference>
<feature type="coiled-coil region" evidence="1">
    <location>
        <begin position="436"/>
        <end position="516"/>
    </location>
</feature>
<evidence type="ECO:0000313" key="3">
    <source>
        <dbReference type="EMBL" id="CCA21406.1"/>
    </source>
</evidence>
<feature type="region of interest" description="Disordered" evidence="2">
    <location>
        <begin position="30"/>
        <end position="50"/>
    </location>
</feature>
<protein>
    <submittedName>
        <fullName evidence="3">AlNc14C121G6686 protein</fullName>
    </submittedName>
</protein>